<reference evidence="2 3" key="2">
    <citation type="submission" date="2018-11" db="EMBL/GenBank/DDBJ databases">
        <authorList>
            <consortium name="Pathogen Informatics"/>
        </authorList>
    </citation>
    <scope>NUCLEOTIDE SEQUENCE [LARGE SCALE GENOMIC DNA]</scope>
</reference>
<dbReference type="EMBL" id="UZAM01001187">
    <property type="protein sequence ID" value="VDO83733.1"/>
    <property type="molecule type" value="Genomic_DNA"/>
</dbReference>
<evidence type="ECO:0000256" key="1">
    <source>
        <dbReference type="SAM" id="Phobius"/>
    </source>
</evidence>
<gene>
    <name evidence="2" type="ORF">SBAD_LOCUS457</name>
</gene>
<protein>
    <submittedName>
        <fullName evidence="4">TNF_2 domain-containing protein</fullName>
    </submittedName>
</protein>
<keyword evidence="3" id="KW-1185">Reference proteome</keyword>
<evidence type="ECO:0000313" key="4">
    <source>
        <dbReference type="WBParaSite" id="SBAD_0000047801-mRNA-1"/>
    </source>
</evidence>
<accession>A0A183IA13</accession>
<feature type="transmembrane region" description="Helical" evidence="1">
    <location>
        <begin position="172"/>
        <end position="193"/>
    </location>
</feature>
<name>A0A183IA13_9BILA</name>
<reference evidence="4" key="1">
    <citation type="submission" date="2016-06" db="UniProtKB">
        <authorList>
            <consortium name="WormBaseParasite"/>
        </authorList>
    </citation>
    <scope>IDENTIFICATION</scope>
</reference>
<evidence type="ECO:0000313" key="3">
    <source>
        <dbReference type="Proteomes" id="UP000270296"/>
    </source>
</evidence>
<keyword evidence="1" id="KW-0472">Membrane</keyword>
<evidence type="ECO:0000313" key="2">
    <source>
        <dbReference type="EMBL" id="VDO83733.1"/>
    </source>
</evidence>
<dbReference type="Proteomes" id="UP000270296">
    <property type="component" value="Unassembled WGS sequence"/>
</dbReference>
<dbReference type="AlphaFoldDB" id="A0A183IA13"/>
<sequence length="215" mass="24069">MMDSQYSALEARSKEVDGTKAVASKKSRLIVAESKCVKLSSTRWDIEDEASVLCSIGIGIRYFNLTDRSFDNNRRARDLVSSIEHANHGSAAAVYDDEVLTLLHNTLDEQHNEVIAGRLNVNDANHCLEAQWKGSLYIIPRRSAFYAGDVNFVFKLVHGKQFISTVSVYNNLIVGACPLLFLFSINFNCFVYLAKIGLFMVYEVICDSNQAKKIS</sequence>
<keyword evidence="1" id="KW-0812">Transmembrane</keyword>
<keyword evidence="1" id="KW-1133">Transmembrane helix</keyword>
<organism evidence="4">
    <name type="scientific">Soboliphyme baturini</name>
    <dbReference type="NCBI Taxonomy" id="241478"/>
    <lineage>
        <taxon>Eukaryota</taxon>
        <taxon>Metazoa</taxon>
        <taxon>Ecdysozoa</taxon>
        <taxon>Nematoda</taxon>
        <taxon>Enoplea</taxon>
        <taxon>Dorylaimia</taxon>
        <taxon>Dioctophymatida</taxon>
        <taxon>Dioctophymatoidea</taxon>
        <taxon>Soboliphymatidae</taxon>
        <taxon>Soboliphyme</taxon>
    </lineage>
</organism>
<dbReference type="WBParaSite" id="SBAD_0000047801-mRNA-1">
    <property type="protein sequence ID" value="SBAD_0000047801-mRNA-1"/>
    <property type="gene ID" value="SBAD_0000047801"/>
</dbReference>
<proteinExistence type="predicted"/>